<accession>A0A1G8F103</accession>
<dbReference type="InterPro" id="IPR050097">
    <property type="entry name" value="Ferredoxin-NADP_redctase_2"/>
</dbReference>
<dbReference type="EMBL" id="FNDN01000003">
    <property type="protein sequence ID" value="SDH75825.1"/>
    <property type="molecule type" value="Genomic_DNA"/>
</dbReference>
<dbReference type="InterPro" id="IPR036188">
    <property type="entry name" value="FAD/NAD-bd_sf"/>
</dbReference>
<evidence type="ECO:0000256" key="2">
    <source>
        <dbReference type="ARBA" id="ARBA00023002"/>
    </source>
</evidence>
<dbReference type="Gene3D" id="3.50.50.60">
    <property type="entry name" value="FAD/NAD(P)-binding domain"/>
    <property type="match status" value="2"/>
</dbReference>
<evidence type="ECO:0000313" key="6">
    <source>
        <dbReference type="Proteomes" id="UP000183263"/>
    </source>
</evidence>
<sequence>MNSNDEAPRTENLHDVVIVGGGPAGLNAALVLAQAQRKVLVIDAGEPRNAPAAHLHGFLTRDGLPPTELLHLGRAEVKEFGVEFLGGSVVSARRDGDAFVVESADGTQVRTPRLLVTTGLRDELPDIDGLAEQWGRGVAHCPFCHGYEVRGEPIGVVATSEMSVHQALMVRQWSEDVTFFVHTASEPTDEQLEVFEARGIAVVRGRVAGIDTTDDRLTGVRLEDGTVVPRGAVFVATRMVPRDGLLAELGVETQETPAGRFPAVDAMGATSVTGVWAAGNVVDPHAQVILSAAAGYRAASAIVADVLAADIAADLARLRARR</sequence>
<keyword evidence="2" id="KW-0560">Oxidoreductase</keyword>
<dbReference type="SUPFAM" id="SSF51905">
    <property type="entry name" value="FAD/NAD(P)-binding domain"/>
    <property type="match status" value="1"/>
</dbReference>
<feature type="domain" description="FAD/NAD(P)-binding" evidence="4">
    <location>
        <begin position="14"/>
        <end position="287"/>
    </location>
</feature>
<protein>
    <submittedName>
        <fullName evidence="5">Thioredoxin reductase</fullName>
    </submittedName>
</protein>
<evidence type="ECO:0000313" key="5">
    <source>
        <dbReference type="EMBL" id="SDH75825.1"/>
    </source>
</evidence>
<reference evidence="5 6" key="1">
    <citation type="submission" date="2016-10" db="EMBL/GenBank/DDBJ databases">
        <authorList>
            <person name="de Groot N.N."/>
        </authorList>
    </citation>
    <scope>NUCLEOTIDE SEQUENCE [LARGE SCALE GENOMIC DNA]</scope>
    <source>
        <strain evidence="5 6">DSM 44892</strain>
    </source>
</reference>
<dbReference type="Pfam" id="PF07992">
    <property type="entry name" value="Pyr_redox_2"/>
    <property type="match status" value="1"/>
</dbReference>
<dbReference type="PANTHER" id="PTHR48105">
    <property type="entry name" value="THIOREDOXIN REDUCTASE 1-RELATED-RELATED"/>
    <property type="match status" value="1"/>
</dbReference>
<organism evidence="5 6">
    <name type="scientific">Rhodococcus triatomae</name>
    <dbReference type="NCBI Taxonomy" id="300028"/>
    <lineage>
        <taxon>Bacteria</taxon>
        <taxon>Bacillati</taxon>
        <taxon>Actinomycetota</taxon>
        <taxon>Actinomycetes</taxon>
        <taxon>Mycobacteriales</taxon>
        <taxon>Nocardiaceae</taxon>
        <taxon>Rhodococcus</taxon>
    </lineage>
</organism>
<evidence type="ECO:0000256" key="3">
    <source>
        <dbReference type="ARBA" id="ARBA00048132"/>
    </source>
</evidence>
<name>A0A1G8F103_9NOCA</name>
<keyword evidence="6" id="KW-1185">Reference proteome</keyword>
<dbReference type="OrthoDB" id="9786503at2"/>
<dbReference type="InterPro" id="IPR023753">
    <property type="entry name" value="FAD/NAD-binding_dom"/>
</dbReference>
<dbReference type="PRINTS" id="PR00469">
    <property type="entry name" value="PNDRDTASEII"/>
</dbReference>
<dbReference type="Proteomes" id="UP000183263">
    <property type="component" value="Unassembled WGS sequence"/>
</dbReference>
<dbReference type="RefSeq" id="WP_072736443.1">
    <property type="nucleotide sequence ID" value="NZ_CP048813.1"/>
</dbReference>
<dbReference type="GO" id="GO:0004791">
    <property type="term" value="F:thioredoxin-disulfide reductase (NADPH) activity"/>
    <property type="evidence" value="ECO:0007669"/>
    <property type="project" value="UniProtKB-EC"/>
</dbReference>
<dbReference type="AlphaFoldDB" id="A0A1G8F103"/>
<evidence type="ECO:0000259" key="4">
    <source>
        <dbReference type="Pfam" id="PF07992"/>
    </source>
</evidence>
<keyword evidence="1" id="KW-0285">Flavoprotein</keyword>
<dbReference type="PRINTS" id="PR00368">
    <property type="entry name" value="FADPNR"/>
</dbReference>
<evidence type="ECO:0000256" key="1">
    <source>
        <dbReference type="ARBA" id="ARBA00022630"/>
    </source>
</evidence>
<proteinExistence type="predicted"/>
<comment type="catalytic activity">
    <reaction evidence="3">
        <text>[thioredoxin]-dithiol + NADP(+) = [thioredoxin]-disulfide + NADPH + H(+)</text>
        <dbReference type="Rhea" id="RHEA:20345"/>
        <dbReference type="Rhea" id="RHEA-COMP:10698"/>
        <dbReference type="Rhea" id="RHEA-COMP:10700"/>
        <dbReference type="ChEBI" id="CHEBI:15378"/>
        <dbReference type="ChEBI" id="CHEBI:29950"/>
        <dbReference type="ChEBI" id="CHEBI:50058"/>
        <dbReference type="ChEBI" id="CHEBI:57783"/>
        <dbReference type="ChEBI" id="CHEBI:58349"/>
        <dbReference type="EC" id="1.8.1.9"/>
    </reaction>
</comment>
<gene>
    <name evidence="5" type="ORF">SAMN05444695_103133</name>
</gene>